<reference evidence="3 4" key="1">
    <citation type="submission" date="2016-04" db="EMBL/GenBank/DDBJ databases">
        <title>A degradative enzymes factory behind the ericoid mycorrhizal symbiosis.</title>
        <authorList>
            <consortium name="DOE Joint Genome Institute"/>
            <person name="Martino E."/>
            <person name="Morin E."/>
            <person name="Grelet G."/>
            <person name="Kuo A."/>
            <person name="Kohler A."/>
            <person name="Daghino S."/>
            <person name="Barry K."/>
            <person name="Choi C."/>
            <person name="Cichocki N."/>
            <person name="Clum A."/>
            <person name="Copeland A."/>
            <person name="Hainaut M."/>
            <person name="Haridas S."/>
            <person name="Labutti K."/>
            <person name="Lindquist E."/>
            <person name="Lipzen A."/>
            <person name="Khouja H.-R."/>
            <person name="Murat C."/>
            <person name="Ohm R."/>
            <person name="Olson A."/>
            <person name="Spatafora J."/>
            <person name="Veneault-Fourrey C."/>
            <person name="Henrissat B."/>
            <person name="Grigoriev I."/>
            <person name="Martin F."/>
            <person name="Perotto S."/>
        </authorList>
    </citation>
    <scope>NUCLEOTIDE SEQUENCE [LARGE SCALE GENOMIC DNA]</scope>
    <source>
        <strain evidence="3 4">E</strain>
    </source>
</reference>
<dbReference type="PANTHER" id="PTHR10039:SF5">
    <property type="entry name" value="NACHT DOMAIN-CONTAINING PROTEIN"/>
    <property type="match status" value="1"/>
</dbReference>
<dbReference type="EMBL" id="KZ613745">
    <property type="protein sequence ID" value="PMD66008.1"/>
    <property type="molecule type" value="Genomic_DNA"/>
</dbReference>
<keyword evidence="1" id="KW-0677">Repeat</keyword>
<dbReference type="SUPFAM" id="SSF52540">
    <property type="entry name" value="P-loop containing nucleoside triphosphate hydrolases"/>
    <property type="match status" value="1"/>
</dbReference>
<sequence>MRNIATPHTNMNPLDPFSALSVASSVVKFLDFSCQVVSKARDLNHSADGVSIDHAQSEAAAKRLANLAEGMRASLQLGSATSAVSGNEFVLVFRHALPEDKAIKVLCTSCIEISNQLIDKFGKLRVTAGTKHRRWKSLRQALKSVWSKKAIDDITRKLNSYRKELEGHVLLSLSTKLRDFQLAQDERFSSLDERTQQSTQILALTSQEAHFKLDQVLQRTSAENLQLMQNESQKFAIARELDRRVDSMILESLRFSAMNYRQEDICKPYQNTYKWVLKDTDHISHSPWSSLVQWLRSGNGVYWMNGKAGSGKSTLMRYVYENLVTRALLRSWAQGGELQLAAFFCWYSGSTEQRSKSGLLRSLLYDVLLQHRELIRTVFADEWMEQRSLCYSGSLNVTFTWHVKRLQRAFVQLAQSADGRMKMCFFVDGLDECDAADQDNLNEEHYSIAQLFKDISVSPNVKVCLSSRPWLVFEQIFSGFPGLHLQDLTRDDIRVFVFDKFNSSQKMQQLARIHPKLYEEFVTEIITKSDGVFLWVDLVVMSLLRGLQNQDELPQLQERLRGLPTTLEKLFQHMLDRVDPIYLPEACRILLIYESASRHAPRVTPLDLDLATTVTHQEVLSRYEKPMEVPEIAFRVHRLSTKLKTHCLGLLEVHDNSGTLPERHAIS</sequence>
<dbReference type="InParanoid" id="A0A2J6TSQ5"/>
<keyword evidence="4" id="KW-1185">Reference proteome</keyword>
<gene>
    <name evidence="3" type="ORF">K444DRAFT_701509</name>
</gene>
<evidence type="ECO:0000313" key="3">
    <source>
        <dbReference type="EMBL" id="PMD66008.1"/>
    </source>
</evidence>
<dbReference type="Pfam" id="PF24883">
    <property type="entry name" value="NPHP3_N"/>
    <property type="match status" value="1"/>
</dbReference>
<dbReference type="Gene3D" id="3.40.50.300">
    <property type="entry name" value="P-loop containing nucleotide triphosphate hydrolases"/>
    <property type="match status" value="1"/>
</dbReference>
<evidence type="ECO:0000256" key="1">
    <source>
        <dbReference type="ARBA" id="ARBA00022737"/>
    </source>
</evidence>
<organism evidence="3 4">
    <name type="scientific">Hyaloscypha bicolor E</name>
    <dbReference type="NCBI Taxonomy" id="1095630"/>
    <lineage>
        <taxon>Eukaryota</taxon>
        <taxon>Fungi</taxon>
        <taxon>Dikarya</taxon>
        <taxon>Ascomycota</taxon>
        <taxon>Pezizomycotina</taxon>
        <taxon>Leotiomycetes</taxon>
        <taxon>Helotiales</taxon>
        <taxon>Hyaloscyphaceae</taxon>
        <taxon>Hyaloscypha</taxon>
        <taxon>Hyaloscypha bicolor</taxon>
    </lineage>
</organism>
<name>A0A2J6TSQ5_9HELO</name>
<dbReference type="AlphaFoldDB" id="A0A2J6TSQ5"/>
<protein>
    <recommendedName>
        <fullName evidence="2">Nephrocystin 3-like N-terminal domain-containing protein</fullName>
    </recommendedName>
</protein>
<dbReference type="PANTHER" id="PTHR10039">
    <property type="entry name" value="AMELOGENIN"/>
    <property type="match status" value="1"/>
</dbReference>
<dbReference type="InterPro" id="IPR056884">
    <property type="entry name" value="NPHP3-like_N"/>
</dbReference>
<dbReference type="Proteomes" id="UP000235371">
    <property type="component" value="Unassembled WGS sequence"/>
</dbReference>
<dbReference type="RefSeq" id="XP_024742912.1">
    <property type="nucleotide sequence ID" value="XM_024888033.1"/>
</dbReference>
<dbReference type="GeneID" id="36596109"/>
<accession>A0A2J6TSQ5</accession>
<feature type="domain" description="Nephrocystin 3-like N-terminal" evidence="2">
    <location>
        <begin position="290"/>
        <end position="468"/>
    </location>
</feature>
<dbReference type="OrthoDB" id="443402at2759"/>
<dbReference type="InterPro" id="IPR027417">
    <property type="entry name" value="P-loop_NTPase"/>
</dbReference>
<proteinExistence type="predicted"/>
<evidence type="ECO:0000313" key="4">
    <source>
        <dbReference type="Proteomes" id="UP000235371"/>
    </source>
</evidence>
<evidence type="ECO:0000259" key="2">
    <source>
        <dbReference type="Pfam" id="PF24883"/>
    </source>
</evidence>